<evidence type="ECO:0000313" key="3">
    <source>
        <dbReference type="EMBL" id="QNE75977.1"/>
    </source>
</evidence>
<dbReference type="PROSITE" id="PS50240">
    <property type="entry name" value="TRYPSIN_DOM"/>
    <property type="match status" value="1"/>
</dbReference>
<reference evidence="4" key="1">
    <citation type="submission" date="2019-10" db="EMBL/GenBank/DDBJ databases">
        <title>Antimicrobial potential of Antarctic Bacteria.</title>
        <authorList>
            <person name="Benaud N."/>
            <person name="Edwards R.J."/>
            <person name="Ferrari B.C."/>
        </authorList>
    </citation>
    <scope>NUCLEOTIDE SEQUENCE [LARGE SCALE GENOMIC DNA]</scope>
    <source>
        <strain evidence="4">NBSH44</strain>
    </source>
</reference>
<dbReference type="InterPro" id="IPR028994">
    <property type="entry name" value="Integrin_alpha_N"/>
</dbReference>
<dbReference type="Pfam" id="PF00089">
    <property type="entry name" value="Trypsin"/>
    <property type="match status" value="1"/>
</dbReference>
<dbReference type="InterPro" id="IPR001254">
    <property type="entry name" value="Trypsin_dom"/>
</dbReference>
<keyword evidence="3" id="KW-0378">Hydrolase</keyword>
<keyword evidence="3" id="KW-0645">Protease</keyword>
<evidence type="ECO:0000259" key="2">
    <source>
        <dbReference type="PROSITE" id="PS50240"/>
    </source>
</evidence>
<dbReference type="PANTHER" id="PTHR44103">
    <property type="entry name" value="PROPROTEIN CONVERTASE P"/>
    <property type="match status" value="1"/>
</dbReference>
<dbReference type="Gene3D" id="2.40.10.10">
    <property type="entry name" value="Trypsin-like serine proteases"/>
    <property type="match status" value="1"/>
</dbReference>
<dbReference type="GO" id="GO:0006508">
    <property type="term" value="P:proteolysis"/>
    <property type="evidence" value="ECO:0007669"/>
    <property type="project" value="UniProtKB-KW"/>
</dbReference>
<dbReference type="Pfam" id="PF13517">
    <property type="entry name" value="FG-GAP_3"/>
    <property type="match status" value="1"/>
</dbReference>
<dbReference type="GO" id="GO:0004252">
    <property type="term" value="F:serine-type endopeptidase activity"/>
    <property type="evidence" value="ECO:0007669"/>
    <property type="project" value="InterPro"/>
</dbReference>
<organism evidence="3 4">
    <name type="scientific">Streptomyces finlayi</name>
    <dbReference type="NCBI Taxonomy" id="67296"/>
    <lineage>
        <taxon>Bacteria</taxon>
        <taxon>Bacillati</taxon>
        <taxon>Actinomycetota</taxon>
        <taxon>Actinomycetes</taxon>
        <taxon>Kitasatosporales</taxon>
        <taxon>Streptomycetaceae</taxon>
        <taxon>Streptomyces</taxon>
    </lineage>
</organism>
<feature type="domain" description="Peptidase S1" evidence="2">
    <location>
        <begin position="1"/>
        <end position="220"/>
    </location>
</feature>
<dbReference type="Pfam" id="PF01839">
    <property type="entry name" value="FG-GAP"/>
    <property type="match status" value="1"/>
</dbReference>
<accession>A0A7G7BKW2</accession>
<gene>
    <name evidence="3" type="ORF">F0344_16235</name>
</gene>
<dbReference type="RefSeq" id="WP_185299472.1">
    <property type="nucleotide sequence ID" value="NZ_CP045702.1"/>
</dbReference>
<sequence>MVPLYFEDTASGAHRACTGIVLSRTRTLATPDCVTGMDESDFSWEYDLSTGGLSWGSNSTAYRSHPRYDATSRRAALTVTTRRAPDSSGKPALASASDRALWASGTSALFHSWSGLDADSAPRVRHSEKVVVKSWAHCSALTGRALPRETLCTVPAPGAPPVADEDRCFGDAGGALVAGGKLIGVSATRATGCAAGGVRLHTRIASYRQLVDEWTRDTDSYYGSTGSVLAAEKNGLVDICGTDSDRKLSGCHVDSTGSFDGYGYSSFLQAGDMNGDGFGDLLARTSGGTLYRVPSTEMEPADFGRRVSLGTGWNAYNPLVAVRDASNDGRNDVVGRDSAGVLWLFRGTSDGKLASRTRISGGWNQYTALTGRGDLTGDGRSDLVALSGWNQFNAIVASGDMDHDGRQDILARTPAGAVYLYNADHNGGFKAPRKLASTRWLKYARIS</sequence>
<dbReference type="EMBL" id="CP045702">
    <property type="protein sequence ID" value="QNE75977.1"/>
    <property type="molecule type" value="Genomic_DNA"/>
</dbReference>
<keyword evidence="4" id="KW-1185">Reference proteome</keyword>
<protein>
    <submittedName>
        <fullName evidence="3">Trypsin-like serine protease</fullName>
    </submittedName>
</protein>
<dbReference type="InterPro" id="IPR043504">
    <property type="entry name" value="Peptidase_S1_PA_chymotrypsin"/>
</dbReference>
<dbReference type="InterPro" id="IPR009003">
    <property type="entry name" value="Peptidase_S1_PA"/>
</dbReference>
<dbReference type="PANTHER" id="PTHR44103:SF1">
    <property type="entry name" value="PROPROTEIN CONVERTASE P"/>
    <property type="match status" value="1"/>
</dbReference>
<keyword evidence="1" id="KW-0732">Signal</keyword>
<dbReference type="KEGG" id="sfiy:F0344_16235"/>
<name>A0A7G7BKW2_9ACTN</name>
<evidence type="ECO:0000313" key="4">
    <source>
        <dbReference type="Proteomes" id="UP000515307"/>
    </source>
</evidence>
<dbReference type="SUPFAM" id="SSF50494">
    <property type="entry name" value="Trypsin-like serine proteases"/>
    <property type="match status" value="1"/>
</dbReference>
<dbReference type="SUPFAM" id="SSF69318">
    <property type="entry name" value="Integrin alpha N-terminal domain"/>
    <property type="match status" value="1"/>
</dbReference>
<dbReference type="InterPro" id="IPR013517">
    <property type="entry name" value="FG-GAP"/>
</dbReference>
<dbReference type="AlphaFoldDB" id="A0A7G7BKW2"/>
<dbReference type="Gene3D" id="2.130.10.130">
    <property type="entry name" value="Integrin alpha, N-terminal"/>
    <property type="match status" value="1"/>
</dbReference>
<dbReference type="Proteomes" id="UP000515307">
    <property type="component" value="Chromosome"/>
</dbReference>
<proteinExistence type="predicted"/>
<evidence type="ECO:0000256" key="1">
    <source>
        <dbReference type="ARBA" id="ARBA00022729"/>
    </source>
</evidence>